<evidence type="ECO:0000256" key="2">
    <source>
        <dbReference type="ARBA" id="ARBA00023274"/>
    </source>
</evidence>
<evidence type="ECO:0000256" key="3">
    <source>
        <dbReference type="HAMAP-Rule" id="MF_00385"/>
    </source>
</evidence>
<organism evidence="4 5">
    <name type="scientific">Candidatus Avitreponema avistercoris</name>
    <dbReference type="NCBI Taxonomy" id="2840705"/>
    <lineage>
        <taxon>Bacteria</taxon>
        <taxon>Pseudomonadati</taxon>
        <taxon>Spirochaetota</taxon>
        <taxon>Spirochaetia</taxon>
        <taxon>Spirochaetales</taxon>
        <taxon>Candidatus Avitreponema</taxon>
    </lineage>
</organism>
<dbReference type="Proteomes" id="UP000823616">
    <property type="component" value="Unassembled WGS sequence"/>
</dbReference>
<protein>
    <recommendedName>
        <fullName evidence="3">Small ribosomal subunit protein bS16</fullName>
    </recommendedName>
</protein>
<keyword evidence="2 3" id="KW-0687">Ribonucleoprotein</keyword>
<comment type="similarity">
    <text evidence="3">Belongs to the bacterial ribosomal protein bS16 family.</text>
</comment>
<accession>A0A9D9ENF3</accession>
<dbReference type="PANTHER" id="PTHR12919">
    <property type="entry name" value="30S RIBOSOMAL PROTEIN S16"/>
    <property type="match status" value="1"/>
</dbReference>
<comment type="caution">
    <text evidence="4">The sequence shown here is derived from an EMBL/GenBank/DDBJ whole genome shotgun (WGS) entry which is preliminary data.</text>
</comment>
<dbReference type="HAMAP" id="MF_00385">
    <property type="entry name" value="Ribosomal_bS16"/>
    <property type="match status" value="1"/>
</dbReference>
<evidence type="ECO:0000256" key="1">
    <source>
        <dbReference type="ARBA" id="ARBA00022980"/>
    </source>
</evidence>
<dbReference type="GO" id="GO:0003735">
    <property type="term" value="F:structural constituent of ribosome"/>
    <property type="evidence" value="ECO:0007669"/>
    <property type="project" value="InterPro"/>
</dbReference>
<dbReference type="Pfam" id="PF00886">
    <property type="entry name" value="Ribosomal_S16"/>
    <property type="match status" value="1"/>
</dbReference>
<evidence type="ECO:0000313" key="5">
    <source>
        <dbReference type="Proteomes" id="UP000823616"/>
    </source>
</evidence>
<name>A0A9D9ENF3_9SPIR</name>
<sequence length="93" mass="10949">MLHRISLEEFAVSVKIRLKKFGSKKRPYYRIVVQDSREPRDGRAIEELGIYHPIEAEDRQIAFDADRVRAWLDKGAQPSDTVRRILNHKNFSL</sequence>
<dbReference type="NCBIfam" id="TIGR00002">
    <property type="entry name" value="S16"/>
    <property type="match status" value="1"/>
</dbReference>
<dbReference type="SUPFAM" id="SSF54565">
    <property type="entry name" value="Ribosomal protein S16"/>
    <property type="match status" value="1"/>
</dbReference>
<dbReference type="InterPro" id="IPR000307">
    <property type="entry name" value="Ribosomal_bS16"/>
</dbReference>
<dbReference type="AlphaFoldDB" id="A0A9D9ENF3"/>
<reference evidence="4" key="1">
    <citation type="submission" date="2020-10" db="EMBL/GenBank/DDBJ databases">
        <authorList>
            <person name="Gilroy R."/>
        </authorList>
    </citation>
    <scope>NUCLEOTIDE SEQUENCE</scope>
    <source>
        <strain evidence="4">B3-4054</strain>
    </source>
</reference>
<keyword evidence="1 3" id="KW-0689">Ribosomal protein</keyword>
<dbReference type="Gene3D" id="3.30.1320.10">
    <property type="match status" value="1"/>
</dbReference>
<dbReference type="GO" id="GO:0015935">
    <property type="term" value="C:small ribosomal subunit"/>
    <property type="evidence" value="ECO:0007669"/>
    <property type="project" value="TreeGrafter"/>
</dbReference>
<proteinExistence type="inferred from homology"/>
<dbReference type="EMBL" id="JADIMS010000153">
    <property type="protein sequence ID" value="MBO8451077.1"/>
    <property type="molecule type" value="Genomic_DNA"/>
</dbReference>
<dbReference type="GO" id="GO:0006412">
    <property type="term" value="P:translation"/>
    <property type="evidence" value="ECO:0007669"/>
    <property type="project" value="UniProtKB-UniRule"/>
</dbReference>
<dbReference type="GO" id="GO:0005737">
    <property type="term" value="C:cytoplasm"/>
    <property type="evidence" value="ECO:0007669"/>
    <property type="project" value="UniProtKB-ARBA"/>
</dbReference>
<evidence type="ECO:0000313" key="4">
    <source>
        <dbReference type="EMBL" id="MBO8451077.1"/>
    </source>
</evidence>
<gene>
    <name evidence="3 4" type="primary">rpsP</name>
    <name evidence="4" type="ORF">IAA96_08240</name>
</gene>
<dbReference type="InterPro" id="IPR023803">
    <property type="entry name" value="Ribosomal_bS16_dom_sf"/>
</dbReference>
<dbReference type="PANTHER" id="PTHR12919:SF20">
    <property type="entry name" value="SMALL RIBOSOMAL SUBUNIT PROTEIN BS16M"/>
    <property type="match status" value="1"/>
</dbReference>
<reference evidence="4" key="2">
    <citation type="journal article" date="2021" name="PeerJ">
        <title>Extensive microbial diversity within the chicken gut microbiome revealed by metagenomics and culture.</title>
        <authorList>
            <person name="Gilroy R."/>
            <person name="Ravi A."/>
            <person name="Getino M."/>
            <person name="Pursley I."/>
            <person name="Horton D.L."/>
            <person name="Alikhan N.F."/>
            <person name="Baker D."/>
            <person name="Gharbi K."/>
            <person name="Hall N."/>
            <person name="Watson M."/>
            <person name="Adriaenssens E.M."/>
            <person name="Foster-Nyarko E."/>
            <person name="Jarju S."/>
            <person name="Secka A."/>
            <person name="Antonio M."/>
            <person name="Oren A."/>
            <person name="Chaudhuri R.R."/>
            <person name="La Ragione R."/>
            <person name="Hildebrand F."/>
            <person name="Pallen M.J."/>
        </authorList>
    </citation>
    <scope>NUCLEOTIDE SEQUENCE</scope>
    <source>
        <strain evidence="4">B3-4054</strain>
    </source>
</reference>